<keyword evidence="3" id="KW-0488">Methylation</keyword>
<comment type="similarity">
    <text evidence="10">Belongs to the methyl-accepting chemotaxis (MCP) protein family.</text>
</comment>
<dbReference type="PANTHER" id="PTHR43531">
    <property type="entry name" value="PROTEIN ICFG"/>
    <property type="match status" value="1"/>
</dbReference>
<dbReference type="InterPro" id="IPR003122">
    <property type="entry name" value="Tar_rcpt_lig-bd"/>
</dbReference>
<dbReference type="InterPro" id="IPR003660">
    <property type="entry name" value="HAMP_dom"/>
</dbReference>
<evidence type="ECO:0000256" key="6">
    <source>
        <dbReference type="ARBA" id="ARBA00022692"/>
    </source>
</evidence>
<dbReference type="FunFam" id="1.10.287.950:FF:000001">
    <property type="entry name" value="Methyl-accepting chemotaxis sensory transducer"/>
    <property type="match status" value="1"/>
</dbReference>
<evidence type="ECO:0000256" key="12">
    <source>
        <dbReference type="SAM" id="Phobius"/>
    </source>
</evidence>
<dbReference type="InterPro" id="IPR004090">
    <property type="entry name" value="Chemotax_Me-accpt_rcpt"/>
</dbReference>
<gene>
    <name evidence="15" type="ORF">SAMN02583745_01511</name>
</gene>
<dbReference type="Proteomes" id="UP000242642">
    <property type="component" value="Unassembled WGS sequence"/>
</dbReference>
<evidence type="ECO:0000256" key="5">
    <source>
        <dbReference type="ARBA" id="ARBA00022519"/>
    </source>
</evidence>
<dbReference type="PROSITE" id="PS50885">
    <property type="entry name" value="HAMP"/>
    <property type="match status" value="1"/>
</dbReference>
<dbReference type="GO" id="GO:0004888">
    <property type="term" value="F:transmembrane signaling receptor activity"/>
    <property type="evidence" value="ECO:0007669"/>
    <property type="project" value="InterPro"/>
</dbReference>
<dbReference type="GO" id="GO:0006935">
    <property type="term" value="P:chemotaxis"/>
    <property type="evidence" value="ECO:0007669"/>
    <property type="project" value="UniProtKB-KW"/>
</dbReference>
<dbReference type="Pfam" id="PF02203">
    <property type="entry name" value="TarH"/>
    <property type="match status" value="1"/>
</dbReference>
<dbReference type="SMART" id="SM00304">
    <property type="entry name" value="HAMP"/>
    <property type="match status" value="1"/>
</dbReference>
<dbReference type="CDD" id="cd11386">
    <property type="entry name" value="MCP_signal"/>
    <property type="match status" value="1"/>
</dbReference>
<dbReference type="SUPFAM" id="SSF58104">
    <property type="entry name" value="Methyl-accepting chemotaxis protein (MCP) signaling domain"/>
    <property type="match status" value="1"/>
</dbReference>
<evidence type="ECO:0000256" key="7">
    <source>
        <dbReference type="ARBA" id="ARBA00022989"/>
    </source>
</evidence>
<name>A0A1I0C7Y7_9GAMM</name>
<dbReference type="PROSITE" id="PS50111">
    <property type="entry name" value="CHEMOTAXIS_TRANSDUC_2"/>
    <property type="match status" value="1"/>
</dbReference>
<dbReference type="Pfam" id="PF00015">
    <property type="entry name" value="MCPsignal"/>
    <property type="match status" value="1"/>
</dbReference>
<evidence type="ECO:0000259" key="13">
    <source>
        <dbReference type="PROSITE" id="PS50111"/>
    </source>
</evidence>
<evidence type="ECO:0000256" key="1">
    <source>
        <dbReference type="ARBA" id="ARBA00004429"/>
    </source>
</evidence>
<evidence type="ECO:0000256" key="3">
    <source>
        <dbReference type="ARBA" id="ARBA00022481"/>
    </source>
</evidence>
<dbReference type="Gene3D" id="1.10.287.950">
    <property type="entry name" value="Methyl-accepting chemotaxis protein"/>
    <property type="match status" value="1"/>
</dbReference>
<evidence type="ECO:0000313" key="15">
    <source>
        <dbReference type="EMBL" id="SET15663.1"/>
    </source>
</evidence>
<evidence type="ECO:0000256" key="9">
    <source>
        <dbReference type="ARBA" id="ARBA00023224"/>
    </source>
</evidence>
<organism evidence="15 16">
    <name type="scientific">Thorsellia anophelis DSM 18579</name>
    <dbReference type="NCBI Taxonomy" id="1123402"/>
    <lineage>
        <taxon>Bacteria</taxon>
        <taxon>Pseudomonadati</taxon>
        <taxon>Pseudomonadota</taxon>
        <taxon>Gammaproteobacteria</taxon>
        <taxon>Enterobacterales</taxon>
        <taxon>Thorselliaceae</taxon>
        <taxon>Thorsellia</taxon>
    </lineage>
</organism>
<dbReference type="PRINTS" id="PR00260">
    <property type="entry name" value="CHEMTRNSDUCR"/>
</dbReference>
<dbReference type="CDD" id="cd19407">
    <property type="entry name" value="Tar_Tsr_sensor"/>
    <property type="match status" value="1"/>
</dbReference>
<dbReference type="EMBL" id="FOHV01000010">
    <property type="protein sequence ID" value="SET15663.1"/>
    <property type="molecule type" value="Genomic_DNA"/>
</dbReference>
<dbReference type="PANTHER" id="PTHR43531:SF14">
    <property type="entry name" value="METHYL-ACCEPTING CHEMOTAXIS PROTEIN I-RELATED"/>
    <property type="match status" value="1"/>
</dbReference>
<evidence type="ECO:0000313" key="16">
    <source>
        <dbReference type="Proteomes" id="UP000242642"/>
    </source>
</evidence>
<evidence type="ECO:0000259" key="14">
    <source>
        <dbReference type="PROSITE" id="PS50885"/>
    </source>
</evidence>
<dbReference type="STRING" id="1123402.SAMN02583745_01511"/>
<evidence type="ECO:0000256" key="10">
    <source>
        <dbReference type="ARBA" id="ARBA00029447"/>
    </source>
</evidence>
<dbReference type="InterPro" id="IPR035440">
    <property type="entry name" value="4HB_MCP_dom_sf"/>
</dbReference>
<dbReference type="Pfam" id="PF00672">
    <property type="entry name" value="HAMP"/>
    <property type="match status" value="1"/>
</dbReference>
<keyword evidence="16" id="KW-1185">Reference proteome</keyword>
<dbReference type="AlphaFoldDB" id="A0A1I0C7Y7"/>
<dbReference type="GO" id="GO:0007165">
    <property type="term" value="P:signal transduction"/>
    <property type="evidence" value="ECO:0007669"/>
    <property type="project" value="UniProtKB-KW"/>
</dbReference>
<keyword evidence="4" id="KW-0145">Chemotaxis</keyword>
<evidence type="ECO:0000256" key="8">
    <source>
        <dbReference type="ARBA" id="ARBA00023136"/>
    </source>
</evidence>
<comment type="subcellular location">
    <subcellularLocation>
        <location evidence="1">Cell inner membrane</location>
        <topology evidence="1">Multi-pass membrane protein</topology>
    </subcellularLocation>
</comment>
<accession>A0A1I0C7Y7</accession>
<dbReference type="InterPro" id="IPR004089">
    <property type="entry name" value="MCPsignal_dom"/>
</dbReference>
<evidence type="ECO:0000256" key="4">
    <source>
        <dbReference type="ARBA" id="ARBA00022500"/>
    </source>
</evidence>
<dbReference type="GO" id="GO:0005886">
    <property type="term" value="C:plasma membrane"/>
    <property type="evidence" value="ECO:0007669"/>
    <property type="project" value="UniProtKB-SubCell"/>
</dbReference>
<dbReference type="RefSeq" id="WP_093319272.1">
    <property type="nucleotide sequence ID" value="NZ_FOHV01000010.1"/>
</dbReference>
<keyword evidence="2" id="KW-1003">Cell membrane</keyword>
<proteinExistence type="inferred from homology"/>
<keyword evidence="5" id="KW-0997">Cell inner membrane</keyword>
<protein>
    <submittedName>
        <fullName evidence="15">Methyl-accepting chemotaxis sensory transducer with TarH sensor</fullName>
    </submittedName>
</protein>
<reference evidence="16" key="1">
    <citation type="submission" date="2016-10" db="EMBL/GenBank/DDBJ databases">
        <authorList>
            <person name="Varghese N."/>
            <person name="Submissions S."/>
        </authorList>
    </citation>
    <scope>NUCLEOTIDE SEQUENCE [LARGE SCALE GENOMIC DNA]</scope>
    <source>
        <strain evidence="16">DSM 18579</strain>
    </source>
</reference>
<keyword evidence="6 12" id="KW-0812">Transmembrane</keyword>
<dbReference type="InterPro" id="IPR051310">
    <property type="entry name" value="MCP_chemotaxis"/>
</dbReference>
<evidence type="ECO:0000256" key="11">
    <source>
        <dbReference type="PROSITE-ProRule" id="PRU00284"/>
    </source>
</evidence>
<dbReference type="CDD" id="cd06225">
    <property type="entry name" value="HAMP"/>
    <property type="match status" value="1"/>
</dbReference>
<feature type="transmembrane region" description="Helical" evidence="12">
    <location>
        <begin position="187"/>
        <end position="209"/>
    </location>
</feature>
<dbReference type="Gene3D" id="1.20.120.30">
    <property type="entry name" value="Aspartate receptor, ligand-binding domain"/>
    <property type="match status" value="1"/>
</dbReference>
<keyword evidence="8 12" id="KW-0472">Membrane</keyword>
<evidence type="ECO:0000256" key="2">
    <source>
        <dbReference type="ARBA" id="ARBA00022475"/>
    </source>
</evidence>
<keyword evidence="9 11" id="KW-0807">Transducer</keyword>
<dbReference type="SMART" id="SM00283">
    <property type="entry name" value="MA"/>
    <property type="match status" value="1"/>
</dbReference>
<feature type="domain" description="Methyl-accepting transducer" evidence="13">
    <location>
        <begin position="268"/>
        <end position="497"/>
    </location>
</feature>
<feature type="domain" description="HAMP" evidence="14">
    <location>
        <begin position="211"/>
        <end position="263"/>
    </location>
</feature>
<dbReference type="OrthoDB" id="9765776at2"/>
<sequence length="513" mass="56028">MFNNMKISTSLIGIFIIFTLLQVISSGLGFYRAKDAARDFDEIVSLNTQREYLANAKEALLRARIESNKTVVMTLVYRTDQANELMVSAKEDLDLAQNLFEEFFKLPLTSEKAAELEKPIVTHSQKLIDALRNQLSALEKEGKNGYLTYDVEPIQIQLDDAIATFANHIQNTIELKNTENTHEAKIASIQLIIELIIVFCLVTAVLIWLRQAMTRPLTLLLTHFQHITDGDLTSTIPHLGKNEIGQLFDYFGKMQSSLIHTVGLVRETTHSIVEGIERLASGNDDLSARTEQQASSLEETAASMEEITATVKLNADNAKNASILANNTAHAAQKGGEVSTTVVNTMHDISESSNKIGAITNVIDSIAFQTNILALNAAVEAARAGEQGRGFAVVAGEVRNLAQRSAQAAREIKQLIADALERVELGSQLVTTSGETMQDIVKSANEVNEIIGSISSASDEQSRGIQLVSQAVNEMDNVTQKNSGLVNQLANSTRAIEEQAMSLTKAVATFKLK</sequence>
<dbReference type="SUPFAM" id="SSF47170">
    <property type="entry name" value="Aspartate receptor, ligand-binding domain"/>
    <property type="match status" value="1"/>
</dbReference>
<keyword evidence="7 12" id="KW-1133">Transmembrane helix</keyword>